<comment type="caution">
    <text evidence="2">The sequence shown here is derived from an EMBL/GenBank/DDBJ whole genome shotgun (WGS) entry which is preliminary data.</text>
</comment>
<feature type="transmembrane region" description="Helical" evidence="1">
    <location>
        <begin position="26"/>
        <end position="46"/>
    </location>
</feature>
<evidence type="ECO:0000313" key="3">
    <source>
        <dbReference type="Proteomes" id="UP000177230"/>
    </source>
</evidence>
<feature type="transmembrane region" description="Helical" evidence="1">
    <location>
        <begin position="286"/>
        <end position="306"/>
    </location>
</feature>
<evidence type="ECO:0008006" key="4">
    <source>
        <dbReference type="Google" id="ProtNLM"/>
    </source>
</evidence>
<keyword evidence="1" id="KW-1133">Transmembrane helix</keyword>
<reference evidence="2 3" key="1">
    <citation type="journal article" date="2016" name="Nat. Commun.">
        <title>Thousands of microbial genomes shed light on interconnected biogeochemical processes in an aquifer system.</title>
        <authorList>
            <person name="Anantharaman K."/>
            <person name="Brown C.T."/>
            <person name="Hug L.A."/>
            <person name="Sharon I."/>
            <person name="Castelle C.J."/>
            <person name="Probst A.J."/>
            <person name="Thomas B.C."/>
            <person name="Singh A."/>
            <person name="Wilkins M.J."/>
            <person name="Karaoz U."/>
            <person name="Brodie E.L."/>
            <person name="Williams K.H."/>
            <person name="Hubbard S.S."/>
            <person name="Banfield J.F."/>
        </authorList>
    </citation>
    <scope>NUCLEOTIDE SEQUENCE [LARGE SCALE GENOMIC DNA]</scope>
</reference>
<protein>
    <recommendedName>
        <fullName evidence="4">VWFA domain-containing protein</fullName>
    </recommendedName>
</protein>
<proteinExistence type="predicted"/>
<evidence type="ECO:0000256" key="1">
    <source>
        <dbReference type="SAM" id="Phobius"/>
    </source>
</evidence>
<dbReference type="SUPFAM" id="SSF53300">
    <property type="entry name" value="vWA-like"/>
    <property type="match status" value="1"/>
</dbReference>
<keyword evidence="1" id="KW-0812">Transmembrane</keyword>
<keyword evidence="1" id="KW-0472">Membrane</keyword>
<accession>A0A1F5RI14</accession>
<evidence type="ECO:0000313" key="2">
    <source>
        <dbReference type="EMBL" id="OGF14038.1"/>
    </source>
</evidence>
<organism evidence="2 3">
    <name type="scientific">Candidatus Edwardsbacteria bacterium GWF2_54_11</name>
    <dbReference type="NCBI Taxonomy" id="1817851"/>
    <lineage>
        <taxon>Bacteria</taxon>
        <taxon>Candidatus Edwardsiibacteriota</taxon>
    </lineage>
</organism>
<dbReference type="EMBL" id="MFFM01000009">
    <property type="protein sequence ID" value="OGF14038.1"/>
    <property type="molecule type" value="Genomic_DNA"/>
</dbReference>
<dbReference type="InterPro" id="IPR036465">
    <property type="entry name" value="vWFA_dom_sf"/>
</dbReference>
<sequence length="505" mass="56952">MTTILILLTLAAIVAAGRNLPSMLFAPILSIIQYFGSLIEGFRENLKQYILKPEPPGLIRYILSALFTLGSITWSLMDALLTEVSLKIIVSEKTLQLFKTGIQPVDYFISNYLYSCIALVLVLMLTLLFHFAFSYIANRYPHLIEQMTFISVVVAALGMLIIMALMRYYSSQWFSEVNRAIANHNYVLPNNLTSKTGMLSMMFLVWGILCAGICAHLGFNQFLKQTAQILTGIVFVPISLLLFFLVLLSKLVEGVQAIIGIPVAILNGAVDLIKESVRKRQPDYRIISMIVIFILSIFLSGCTLPVNKPKLIVAVIDQSYSFKQEQDNTLTKVNELIDFLGPEDHFYCLFINGKSYSDKQLLYILPRQDEADIYNLLDDYKSRDDVKKSISDILAGPCSNNSDVLGALHRAQAIYKSRREGYDKYLFLFSDLSDNINRQTPAPELDSVRVITLFSNSDKKNIISAKSQTEAWEKVFADSRASEVLILGHDISMSFEIKQYLERGI</sequence>
<gene>
    <name evidence="2" type="ORF">A2024_05755</name>
</gene>
<feature type="transmembrane region" description="Helical" evidence="1">
    <location>
        <begin position="149"/>
        <end position="169"/>
    </location>
</feature>
<dbReference type="Proteomes" id="UP000177230">
    <property type="component" value="Unassembled WGS sequence"/>
</dbReference>
<name>A0A1F5RI14_9BACT</name>
<feature type="transmembrane region" description="Helical" evidence="1">
    <location>
        <begin position="58"/>
        <end position="77"/>
    </location>
</feature>
<feature type="transmembrane region" description="Helical" evidence="1">
    <location>
        <begin position="254"/>
        <end position="274"/>
    </location>
</feature>
<feature type="transmembrane region" description="Helical" evidence="1">
    <location>
        <begin position="229"/>
        <end position="248"/>
    </location>
</feature>
<feature type="transmembrane region" description="Helical" evidence="1">
    <location>
        <begin position="198"/>
        <end position="217"/>
    </location>
</feature>
<feature type="transmembrane region" description="Helical" evidence="1">
    <location>
        <begin position="112"/>
        <end position="137"/>
    </location>
</feature>
<dbReference type="AlphaFoldDB" id="A0A1F5RI14"/>
<dbReference type="Gene3D" id="3.40.50.410">
    <property type="entry name" value="von Willebrand factor, type A domain"/>
    <property type="match status" value="1"/>
</dbReference>